<dbReference type="SMART" id="SM00387">
    <property type="entry name" value="HATPase_c"/>
    <property type="match status" value="1"/>
</dbReference>
<comment type="catalytic activity">
    <reaction evidence="1">
        <text>ATP + protein L-histidine = ADP + protein N-phospho-L-histidine.</text>
        <dbReference type="EC" id="2.7.13.3"/>
    </reaction>
</comment>
<keyword evidence="8" id="KW-0902">Two-component regulatory system</keyword>
<evidence type="ECO:0000256" key="2">
    <source>
        <dbReference type="ARBA" id="ARBA00012438"/>
    </source>
</evidence>
<keyword evidence="9" id="KW-0812">Transmembrane</keyword>
<feature type="transmembrane region" description="Helical" evidence="9">
    <location>
        <begin position="42"/>
        <end position="61"/>
    </location>
</feature>
<proteinExistence type="predicted"/>
<dbReference type="PANTHER" id="PTHR24421:SF10">
    <property type="entry name" value="NITRATE_NITRITE SENSOR PROTEIN NARQ"/>
    <property type="match status" value="1"/>
</dbReference>
<feature type="transmembrane region" description="Helical" evidence="9">
    <location>
        <begin position="119"/>
        <end position="136"/>
    </location>
</feature>
<protein>
    <recommendedName>
        <fullName evidence="2">histidine kinase</fullName>
        <ecNumber evidence="2">2.7.13.3</ecNumber>
    </recommendedName>
</protein>
<evidence type="ECO:0000256" key="8">
    <source>
        <dbReference type="ARBA" id="ARBA00023012"/>
    </source>
</evidence>
<dbReference type="CDD" id="cd16917">
    <property type="entry name" value="HATPase_UhpB-NarQ-NarX-like"/>
    <property type="match status" value="1"/>
</dbReference>
<dbReference type="EC" id="2.7.13.3" evidence="2"/>
<keyword evidence="3" id="KW-0597">Phosphoprotein</keyword>
<keyword evidence="6 11" id="KW-0418">Kinase</keyword>
<evidence type="ECO:0000256" key="7">
    <source>
        <dbReference type="ARBA" id="ARBA00022840"/>
    </source>
</evidence>
<dbReference type="RefSeq" id="WP_380118754.1">
    <property type="nucleotide sequence ID" value="NZ_JBHSIU010000037.1"/>
</dbReference>
<comment type="caution">
    <text evidence="11">The sequence shown here is derived from an EMBL/GenBank/DDBJ whole genome shotgun (WGS) entry which is preliminary data.</text>
</comment>
<dbReference type="Pfam" id="PF02518">
    <property type="entry name" value="HATPase_c"/>
    <property type="match status" value="1"/>
</dbReference>
<dbReference type="InterPro" id="IPR005467">
    <property type="entry name" value="His_kinase_dom"/>
</dbReference>
<evidence type="ECO:0000256" key="5">
    <source>
        <dbReference type="ARBA" id="ARBA00022741"/>
    </source>
</evidence>
<name>A0ABV9W2W4_9ACTN</name>
<dbReference type="EMBL" id="JBHSIU010000037">
    <property type="protein sequence ID" value="MFC5001562.1"/>
    <property type="molecule type" value="Genomic_DNA"/>
</dbReference>
<sequence length="380" mass="39399">MTAAPAAPARWRASWLDALLAVAVAGAGIVEAYGRAGPGPGHVHRPDLVAAGALVAGVLLLLRRRFPVGTLAALTALSAVFRVAVTDDDYPLAAWQFYSNLILIHTVGSQSTGPRRRAAGVLAVLAAYALLQTLPGQDVAESLIGAIFMGVAYGSGILLRRQTQRTVRMAQRAAVAATDERTRIARELHDVISHNVSLMTLQTGGVRLLLGTDRNRERERDLLRGVERAGRDTVEELRMLLGVLRDGRPPAGLDRLDELAGPLRAAGLDVRLTVAGPPRPLPPSLGLAVYRVVQEALTNTLKHAGAAGVDVTIGFTPGELAVEVRDDGTGGAADSGGAGVGHGLVGMGERVALHGGTLRTGARPGGGYSVAATFPLTAGA</sequence>
<dbReference type="InterPro" id="IPR003594">
    <property type="entry name" value="HATPase_dom"/>
</dbReference>
<evidence type="ECO:0000256" key="1">
    <source>
        <dbReference type="ARBA" id="ARBA00000085"/>
    </source>
</evidence>
<dbReference type="InterPro" id="IPR050482">
    <property type="entry name" value="Sensor_HK_TwoCompSys"/>
</dbReference>
<dbReference type="PANTHER" id="PTHR24421">
    <property type="entry name" value="NITRATE/NITRITE SENSOR PROTEIN NARX-RELATED"/>
    <property type="match status" value="1"/>
</dbReference>
<evidence type="ECO:0000256" key="3">
    <source>
        <dbReference type="ARBA" id="ARBA00022553"/>
    </source>
</evidence>
<gene>
    <name evidence="11" type="ORF">ACFPIJ_27460</name>
</gene>
<evidence type="ECO:0000256" key="9">
    <source>
        <dbReference type="SAM" id="Phobius"/>
    </source>
</evidence>
<keyword evidence="12" id="KW-1185">Reference proteome</keyword>
<keyword evidence="9" id="KW-0472">Membrane</keyword>
<feature type="domain" description="Histidine kinase" evidence="10">
    <location>
        <begin position="289"/>
        <end position="378"/>
    </location>
</feature>
<dbReference type="SUPFAM" id="SSF55874">
    <property type="entry name" value="ATPase domain of HSP90 chaperone/DNA topoisomerase II/histidine kinase"/>
    <property type="match status" value="1"/>
</dbReference>
<keyword evidence="5" id="KW-0547">Nucleotide-binding</keyword>
<evidence type="ECO:0000259" key="10">
    <source>
        <dbReference type="PROSITE" id="PS50109"/>
    </source>
</evidence>
<dbReference type="Pfam" id="PF07730">
    <property type="entry name" value="HisKA_3"/>
    <property type="match status" value="1"/>
</dbReference>
<keyword evidence="4" id="KW-0808">Transferase</keyword>
<dbReference type="InterPro" id="IPR011712">
    <property type="entry name" value="Sig_transdc_His_kin_sub3_dim/P"/>
</dbReference>
<dbReference type="Gene3D" id="1.20.5.1930">
    <property type="match status" value="1"/>
</dbReference>
<dbReference type="GO" id="GO:0016301">
    <property type="term" value="F:kinase activity"/>
    <property type="evidence" value="ECO:0007669"/>
    <property type="project" value="UniProtKB-KW"/>
</dbReference>
<keyword evidence="9" id="KW-1133">Transmembrane helix</keyword>
<evidence type="ECO:0000256" key="4">
    <source>
        <dbReference type="ARBA" id="ARBA00022679"/>
    </source>
</evidence>
<keyword evidence="7" id="KW-0067">ATP-binding</keyword>
<reference evidence="12" key="1">
    <citation type="journal article" date="2019" name="Int. J. Syst. Evol. Microbiol.">
        <title>The Global Catalogue of Microorganisms (GCM) 10K type strain sequencing project: providing services to taxonomists for standard genome sequencing and annotation.</title>
        <authorList>
            <consortium name="The Broad Institute Genomics Platform"/>
            <consortium name="The Broad Institute Genome Sequencing Center for Infectious Disease"/>
            <person name="Wu L."/>
            <person name="Ma J."/>
        </authorList>
    </citation>
    <scope>NUCLEOTIDE SEQUENCE [LARGE SCALE GENOMIC DNA]</scope>
    <source>
        <strain evidence="12">CGMCC 4.7152</strain>
    </source>
</reference>
<evidence type="ECO:0000313" key="12">
    <source>
        <dbReference type="Proteomes" id="UP001595912"/>
    </source>
</evidence>
<organism evidence="11 12">
    <name type="scientific">Dactylosporangium cerinum</name>
    <dbReference type="NCBI Taxonomy" id="1434730"/>
    <lineage>
        <taxon>Bacteria</taxon>
        <taxon>Bacillati</taxon>
        <taxon>Actinomycetota</taxon>
        <taxon>Actinomycetes</taxon>
        <taxon>Micromonosporales</taxon>
        <taxon>Micromonosporaceae</taxon>
        <taxon>Dactylosporangium</taxon>
    </lineage>
</organism>
<dbReference type="PROSITE" id="PS50109">
    <property type="entry name" value="HIS_KIN"/>
    <property type="match status" value="1"/>
</dbReference>
<accession>A0ABV9W2W4</accession>
<dbReference type="Gene3D" id="3.30.565.10">
    <property type="entry name" value="Histidine kinase-like ATPase, C-terminal domain"/>
    <property type="match status" value="1"/>
</dbReference>
<dbReference type="Proteomes" id="UP001595912">
    <property type="component" value="Unassembled WGS sequence"/>
</dbReference>
<dbReference type="InterPro" id="IPR036890">
    <property type="entry name" value="HATPase_C_sf"/>
</dbReference>
<evidence type="ECO:0000256" key="6">
    <source>
        <dbReference type="ARBA" id="ARBA00022777"/>
    </source>
</evidence>
<feature type="transmembrane region" description="Helical" evidence="9">
    <location>
        <begin position="142"/>
        <end position="159"/>
    </location>
</feature>
<evidence type="ECO:0000313" key="11">
    <source>
        <dbReference type="EMBL" id="MFC5001562.1"/>
    </source>
</evidence>